<evidence type="ECO:0000313" key="7">
    <source>
        <dbReference type="Proteomes" id="UP001596208"/>
    </source>
</evidence>
<dbReference type="InterPro" id="IPR009081">
    <property type="entry name" value="PP-bd_ACP"/>
</dbReference>
<reference evidence="7" key="1">
    <citation type="journal article" date="2019" name="Int. J. Syst. Evol. Microbiol.">
        <title>The Global Catalogue of Microorganisms (GCM) 10K type strain sequencing project: providing services to taxonomists for standard genome sequencing and annotation.</title>
        <authorList>
            <consortium name="The Broad Institute Genomics Platform"/>
            <consortium name="The Broad Institute Genome Sequencing Center for Infectious Disease"/>
            <person name="Wu L."/>
            <person name="Ma J."/>
        </authorList>
    </citation>
    <scope>NUCLEOTIDE SEQUENCE [LARGE SCALE GENOMIC DNA]</scope>
    <source>
        <strain evidence="7">CGMCC 4.1721</strain>
    </source>
</reference>
<evidence type="ECO:0000256" key="2">
    <source>
        <dbReference type="ARBA" id="ARBA00022553"/>
    </source>
</evidence>
<dbReference type="PANTHER" id="PTHR43775:SF51">
    <property type="entry name" value="INACTIVE PHENOLPHTHIOCEROL SYNTHESIS POLYKETIDE SYNTHASE TYPE I PKS1-RELATED"/>
    <property type="match status" value="1"/>
</dbReference>
<dbReference type="Pfam" id="PF00550">
    <property type="entry name" value="PP-binding"/>
    <property type="match status" value="1"/>
</dbReference>
<dbReference type="Proteomes" id="UP001596208">
    <property type="component" value="Unassembled WGS sequence"/>
</dbReference>
<dbReference type="InterPro" id="IPR050091">
    <property type="entry name" value="PKS_NRPS_Biosynth_Enz"/>
</dbReference>
<dbReference type="Gene3D" id="1.10.1200.10">
    <property type="entry name" value="ACP-like"/>
    <property type="match status" value="1"/>
</dbReference>
<dbReference type="SMART" id="SM00823">
    <property type="entry name" value="PKS_PP"/>
    <property type="match status" value="1"/>
</dbReference>
<dbReference type="PANTHER" id="PTHR43775">
    <property type="entry name" value="FATTY ACID SYNTHASE"/>
    <property type="match status" value="1"/>
</dbReference>
<protein>
    <submittedName>
        <fullName evidence="6">Beta-ketoacyl reductase</fullName>
    </submittedName>
</protein>
<keyword evidence="1" id="KW-0596">Phosphopantetheine</keyword>
<evidence type="ECO:0000256" key="3">
    <source>
        <dbReference type="ARBA" id="ARBA00022679"/>
    </source>
</evidence>
<gene>
    <name evidence="6" type="ORF">ACFPRK_30505</name>
</gene>
<evidence type="ECO:0000259" key="5">
    <source>
        <dbReference type="PROSITE" id="PS50075"/>
    </source>
</evidence>
<dbReference type="PROSITE" id="PS50075">
    <property type="entry name" value="CARRIER"/>
    <property type="match status" value="1"/>
</dbReference>
<evidence type="ECO:0000313" key="6">
    <source>
        <dbReference type="EMBL" id="MFC5174889.1"/>
    </source>
</evidence>
<feature type="non-terminal residue" evidence="6">
    <location>
        <position position="1"/>
    </location>
</feature>
<sequence length="292" mass="31643">AAANVFLDALAVRRRAEGLPAQSLSWGLWEETSELTATLGESGLRRISAGGVLPFSTEEGLALFDRALASGLPHTAPVQLDRAQLRHGEDTPALLRGLVRSAPRRATAPDDAQALRGRLSALPAAERQEALLETVRGQIAAVLKYGTGAQISATRPFTELGFDSLTAVELRNRLARMAGTRLPTTLVFDYPTPEALTGRLLEILLPGTEAEEWGRESVDRLEAMLDDERDEAEVNKLTARLETLLLRWRERSRMLAGTAPGGGQAQDVGADELGEVSEEELLRYIDDEIGLS</sequence>
<dbReference type="InterPro" id="IPR013968">
    <property type="entry name" value="PKS_KR"/>
</dbReference>
<evidence type="ECO:0000256" key="1">
    <source>
        <dbReference type="ARBA" id="ARBA00022450"/>
    </source>
</evidence>
<dbReference type="InterPro" id="IPR006162">
    <property type="entry name" value="Ppantetheine_attach_site"/>
</dbReference>
<keyword evidence="3" id="KW-0808">Transferase</keyword>
<dbReference type="SUPFAM" id="SSF47336">
    <property type="entry name" value="ACP-like"/>
    <property type="match status" value="1"/>
</dbReference>
<keyword evidence="2" id="KW-0597">Phosphoprotein</keyword>
<dbReference type="PROSITE" id="PS00012">
    <property type="entry name" value="PHOSPHOPANTETHEINE"/>
    <property type="match status" value="1"/>
</dbReference>
<feature type="domain" description="Carrier" evidence="5">
    <location>
        <begin position="129"/>
        <end position="204"/>
    </location>
</feature>
<name>A0ABW0BC70_9ACTN</name>
<organism evidence="6 7">
    <name type="scientific">Streptomyces mutomycini</name>
    <dbReference type="NCBI Taxonomy" id="284036"/>
    <lineage>
        <taxon>Bacteria</taxon>
        <taxon>Bacillati</taxon>
        <taxon>Actinomycetota</taxon>
        <taxon>Actinomycetes</taxon>
        <taxon>Kitasatosporales</taxon>
        <taxon>Streptomycetaceae</taxon>
        <taxon>Streptomyces</taxon>
    </lineage>
</organism>
<keyword evidence="7" id="KW-1185">Reference proteome</keyword>
<evidence type="ECO:0000256" key="4">
    <source>
        <dbReference type="ARBA" id="ARBA00023268"/>
    </source>
</evidence>
<dbReference type="Gene3D" id="3.40.50.720">
    <property type="entry name" value="NAD(P)-binding Rossmann-like Domain"/>
    <property type="match status" value="1"/>
</dbReference>
<keyword evidence="4" id="KW-0511">Multifunctional enzyme</keyword>
<dbReference type="InterPro" id="IPR036736">
    <property type="entry name" value="ACP-like_sf"/>
</dbReference>
<dbReference type="Pfam" id="PF08659">
    <property type="entry name" value="KR"/>
    <property type="match status" value="1"/>
</dbReference>
<dbReference type="RefSeq" id="WP_381824914.1">
    <property type="nucleotide sequence ID" value="NZ_JBHSKI010000020.1"/>
</dbReference>
<proteinExistence type="predicted"/>
<dbReference type="SMART" id="SM01294">
    <property type="entry name" value="PKS_PP_betabranch"/>
    <property type="match status" value="1"/>
</dbReference>
<comment type="caution">
    <text evidence="6">The sequence shown here is derived from an EMBL/GenBank/DDBJ whole genome shotgun (WGS) entry which is preliminary data.</text>
</comment>
<accession>A0ABW0BC70</accession>
<dbReference type="EMBL" id="JBHSKI010000020">
    <property type="protein sequence ID" value="MFC5174889.1"/>
    <property type="molecule type" value="Genomic_DNA"/>
</dbReference>
<dbReference type="InterPro" id="IPR020806">
    <property type="entry name" value="PKS_PP-bd"/>
</dbReference>